<feature type="non-terminal residue" evidence="1">
    <location>
        <position position="1"/>
    </location>
</feature>
<dbReference type="InterPro" id="IPR013320">
    <property type="entry name" value="ConA-like_dom_sf"/>
</dbReference>
<sequence length="79" mass="8482">LRWLVDGIPTVTMRGEEIGDEKAWTAVTRLPKYLILNVAVGGDFPNNVANLEGVKTPNGRTVGGVEAGLEVEWVGVFST</sequence>
<feature type="non-terminal residue" evidence="1">
    <location>
        <position position="79"/>
    </location>
</feature>
<dbReference type="Gene3D" id="2.60.120.200">
    <property type="match status" value="1"/>
</dbReference>
<reference evidence="1" key="2">
    <citation type="submission" date="2023-07" db="EMBL/GenBank/DDBJ databases">
        <authorList>
            <consortium name="Lawrence Berkeley National Laboratory"/>
            <person name="Haridas S."/>
            <person name="Hensen N."/>
            <person name="Bonometti L."/>
            <person name="Westerberg I."/>
            <person name="Brannstrom I.O."/>
            <person name="Guillou S."/>
            <person name="Cros-Aarteil S."/>
            <person name="Calhoun S."/>
            <person name="Kuo A."/>
            <person name="Mondo S."/>
            <person name="Pangilinan J."/>
            <person name="Riley R."/>
            <person name="LaButti K."/>
            <person name="Andreopoulos B."/>
            <person name="Lipzen A."/>
            <person name="Chen C."/>
            <person name="Yanf M."/>
            <person name="Daum C."/>
            <person name="Ng V."/>
            <person name="Clum A."/>
            <person name="Steindorff A."/>
            <person name="Ohm R."/>
            <person name="Martin F."/>
            <person name="Silar P."/>
            <person name="Natvig D."/>
            <person name="Lalanne C."/>
            <person name="Gautier V."/>
            <person name="Ament-velasquez S.L."/>
            <person name="Kruys A."/>
            <person name="Hutchinson M.I."/>
            <person name="Powell A.J."/>
            <person name="Barry K."/>
            <person name="Miller A.N."/>
            <person name="Grigoriev I.V."/>
            <person name="Debuchy R."/>
            <person name="Gladieux P."/>
            <person name="Thoren M.H."/>
            <person name="Johannesson H."/>
        </authorList>
    </citation>
    <scope>NUCLEOTIDE SEQUENCE</scope>
    <source>
        <strain evidence="1">FGSC 1904</strain>
    </source>
</reference>
<proteinExistence type="predicted"/>
<accession>A0AAE0PCQ9</accession>
<protein>
    <submittedName>
        <fullName evidence="1">Uncharacterized protein</fullName>
    </submittedName>
</protein>
<comment type="caution">
    <text evidence="1">The sequence shown here is derived from an EMBL/GenBank/DDBJ whole genome shotgun (WGS) entry which is preliminary data.</text>
</comment>
<evidence type="ECO:0000313" key="1">
    <source>
        <dbReference type="EMBL" id="KAK3397546.1"/>
    </source>
</evidence>
<gene>
    <name evidence="1" type="ORF">B0T20DRAFT_325049</name>
</gene>
<name>A0AAE0PCQ9_SORBR</name>
<keyword evidence="2" id="KW-1185">Reference proteome</keyword>
<organism evidence="1 2">
    <name type="scientific">Sordaria brevicollis</name>
    <dbReference type="NCBI Taxonomy" id="83679"/>
    <lineage>
        <taxon>Eukaryota</taxon>
        <taxon>Fungi</taxon>
        <taxon>Dikarya</taxon>
        <taxon>Ascomycota</taxon>
        <taxon>Pezizomycotina</taxon>
        <taxon>Sordariomycetes</taxon>
        <taxon>Sordariomycetidae</taxon>
        <taxon>Sordariales</taxon>
        <taxon>Sordariaceae</taxon>
        <taxon>Sordaria</taxon>
    </lineage>
</organism>
<reference evidence="1" key="1">
    <citation type="journal article" date="2023" name="Mol. Phylogenet. Evol.">
        <title>Genome-scale phylogeny and comparative genomics of the fungal order Sordariales.</title>
        <authorList>
            <person name="Hensen N."/>
            <person name="Bonometti L."/>
            <person name="Westerberg I."/>
            <person name="Brannstrom I.O."/>
            <person name="Guillou S."/>
            <person name="Cros-Aarteil S."/>
            <person name="Calhoun S."/>
            <person name="Haridas S."/>
            <person name="Kuo A."/>
            <person name="Mondo S."/>
            <person name="Pangilinan J."/>
            <person name="Riley R."/>
            <person name="LaButti K."/>
            <person name="Andreopoulos B."/>
            <person name="Lipzen A."/>
            <person name="Chen C."/>
            <person name="Yan M."/>
            <person name="Daum C."/>
            <person name="Ng V."/>
            <person name="Clum A."/>
            <person name="Steindorff A."/>
            <person name="Ohm R.A."/>
            <person name="Martin F."/>
            <person name="Silar P."/>
            <person name="Natvig D.O."/>
            <person name="Lalanne C."/>
            <person name="Gautier V."/>
            <person name="Ament-Velasquez S.L."/>
            <person name="Kruys A."/>
            <person name="Hutchinson M.I."/>
            <person name="Powell A.J."/>
            <person name="Barry K."/>
            <person name="Miller A.N."/>
            <person name="Grigoriev I.V."/>
            <person name="Debuchy R."/>
            <person name="Gladieux P."/>
            <person name="Hiltunen Thoren M."/>
            <person name="Johannesson H."/>
        </authorList>
    </citation>
    <scope>NUCLEOTIDE SEQUENCE</scope>
    <source>
        <strain evidence="1">FGSC 1904</strain>
    </source>
</reference>
<evidence type="ECO:0000313" key="2">
    <source>
        <dbReference type="Proteomes" id="UP001281003"/>
    </source>
</evidence>
<dbReference type="Proteomes" id="UP001281003">
    <property type="component" value="Unassembled WGS sequence"/>
</dbReference>
<dbReference type="EMBL" id="JAUTDP010000007">
    <property type="protein sequence ID" value="KAK3397546.1"/>
    <property type="molecule type" value="Genomic_DNA"/>
</dbReference>
<dbReference type="SUPFAM" id="SSF49899">
    <property type="entry name" value="Concanavalin A-like lectins/glucanases"/>
    <property type="match status" value="1"/>
</dbReference>
<dbReference type="AlphaFoldDB" id="A0AAE0PCQ9"/>